<organism evidence="2 3">
    <name type="scientific">Kribbella alba</name>
    <dbReference type="NCBI Taxonomy" id="190197"/>
    <lineage>
        <taxon>Bacteria</taxon>
        <taxon>Bacillati</taxon>
        <taxon>Actinomycetota</taxon>
        <taxon>Actinomycetes</taxon>
        <taxon>Propionibacteriales</taxon>
        <taxon>Kribbellaceae</taxon>
        <taxon>Kribbella</taxon>
    </lineage>
</organism>
<evidence type="ECO:0000313" key="2">
    <source>
        <dbReference type="EMBL" id="GAA1625223.1"/>
    </source>
</evidence>
<dbReference type="EMBL" id="BAAANE010000003">
    <property type="protein sequence ID" value="GAA1625223.1"/>
    <property type="molecule type" value="Genomic_DNA"/>
</dbReference>
<accession>A0ABN2F0P2</accession>
<name>A0ABN2F0P2_9ACTN</name>
<comment type="caution">
    <text evidence="2">The sequence shown here is derived from an EMBL/GenBank/DDBJ whole genome shotgun (WGS) entry which is preliminary data.</text>
</comment>
<protein>
    <submittedName>
        <fullName evidence="2">Uncharacterized protein</fullName>
    </submittedName>
</protein>
<feature type="region of interest" description="Disordered" evidence="1">
    <location>
        <begin position="61"/>
        <end position="131"/>
    </location>
</feature>
<feature type="region of interest" description="Disordered" evidence="1">
    <location>
        <begin position="1"/>
        <end position="28"/>
    </location>
</feature>
<evidence type="ECO:0000256" key="1">
    <source>
        <dbReference type="SAM" id="MobiDB-lite"/>
    </source>
</evidence>
<gene>
    <name evidence="2" type="ORF">GCM10009744_11250</name>
</gene>
<reference evidence="2 3" key="1">
    <citation type="journal article" date="2019" name="Int. J. Syst. Evol. Microbiol.">
        <title>The Global Catalogue of Microorganisms (GCM) 10K type strain sequencing project: providing services to taxonomists for standard genome sequencing and annotation.</title>
        <authorList>
            <consortium name="The Broad Institute Genomics Platform"/>
            <consortium name="The Broad Institute Genome Sequencing Center for Infectious Disease"/>
            <person name="Wu L."/>
            <person name="Ma J."/>
        </authorList>
    </citation>
    <scope>NUCLEOTIDE SEQUENCE [LARGE SCALE GENOMIC DNA]</scope>
    <source>
        <strain evidence="2 3">JCM 14306</strain>
    </source>
</reference>
<sequence>MPPAPKPPISRPATRISNDGANAAMSDPPDIITVINSKIRRVPHLGTSLPVSGIASAEVSAHPARTQAVAPNGSPSDLPTAGNATEGAPIATNCGSTWHPKRNPALRPDGPAPARRSVMSGEASDALHDIR</sequence>
<feature type="compositionally biased region" description="Pro residues" evidence="1">
    <location>
        <begin position="1"/>
        <end position="10"/>
    </location>
</feature>
<proteinExistence type="predicted"/>
<keyword evidence="3" id="KW-1185">Reference proteome</keyword>
<evidence type="ECO:0000313" key="3">
    <source>
        <dbReference type="Proteomes" id="UP001501319"/>
    </source>
</evidence>
<dbReference type="Proteomes" id="UP001501319">
    <property type="component" value="Unassembled WGS sequence"/>
</dbReference>